<keyword evidence="2" id="KW-1185">Reference proteome</keyword>
<dbReference type="Proteomes" id="UP000008227">
    <property type="component" value="Chromosome 13"/>
</dbReference>
<dbReference type="AlphaFoldDB" id="A0A8W4FKR1"/>
<sequence length="128" mass="14788">MDTTTVENSMEVPQKPKKRATIYMIQQSHSWAYIQTKLEFEKIHAPLPMFTAALFTAAKTWKPPPCPSTDAWIQRTWCICIMEYYSAIKKKDMVPFAATKTQLETLVLPEVSQKEKDKYHMVSVTRGT</sequence>
<evidence type="ECO:0000313" key="1">
    <source>
        <dbReference type="Ensembl" id="ENSSSCP00000078881.1"/>
    </source>
</evidence>
<reference evidence="1" key="2">
    <citation type="submission" date="2025-08" db="UniProtKB">
        <authorList>
            <consortium name="Ensembl"/>
        </authorList>
    </citation>
    <scope>IDENTIFICATION</scope>
</reference>
<protein>
    <submittedName>
        <fullName evidence="1">Uncharacterized protein</fullName>
    </submittedName>
</protein>
<dbReference type="GeneTree" id="ENSGT01150000286916"/>
<proteinExistence type="predicted"/>
<dbReference type="Ensembl" id="ENSSSCT00000082794.1">
    <property type="protein sequence ID" value="ENSSSCP00000078881.1"/>
    <property type="gene ID" value="ENSSSCG00000045186.1"/>
</dbReference>
<organism evidence="1 2">
    <name type="scientific">Sus scrofa</name>
    <name type="common">Pig</name>
    <dbReference type="NCBI Taxonomy" id="9823"/>
    <lineage>
        <taxon>Eukaryota</taxon>
        <taxon>Metazoa</taxon>
        <taxon>Chordata</taxon>
        <taxon>Craniata</taxon>
        <taxon>Vertebrata</taxon>
        <taxon>Euteleostomi</taxon>
        <taxon>Mammalia</taxon>
        <taxon>Eutheria</taxon>
        <taxon>Laurasiatheria</taxon>
        <taxon>Artiodactyla</taxon>
        <taxon>Suina</taxon>
        <taxon>Suidae</taxon>
        <taxon>Sus</taxon>
    </lineage>
</organism>
<accession>A0A8W4FKR1</accession>
<evidence type="ECO:0000313" key="2">
    <source>
        <dbReference type="Proteomes" id="UP000008227"/>
    </source>
</evidence>
<reference evidence="1" key="1">
    <citation type="journal article" date="2020" name="Gigascience">
        <title>An improved pig reference genome sequence to enable pig genetics and genomics research.</title>
        <authorList>
            <person name="Warr A."/>
            <person name="Affara N."/>
            <person name="Aken B."/>
            <person name="Beiki H."/>
            <person name="Bickhart D.M."/>
            <person name="Billis K."/>
            <person name="Chow W."/>
            <person name="Eory L."/>
            <person name="Finlayson H.A."/>
            <person name="Flicek P."/>
            <person name="Giron C.G."/>
            <person name="Griffin D.K."/>
            <person name="Hall R."/>
            <person name="Hannum G."/>
            <person name="Hourlier T."/>
            <person name="Howe K."/>
            <person name="Hume D.A."/>
            <person name="Izuogu O."/>
            <person name="Kim K."/>
            <person name="Koren S."/>
            <person name="Liu H."/>
            <person name="Manchanda N."/>
            <person name="Martin F.J."/>
            <person name="Nonneman D.J."/>
            <person name="O'Connor R.E."/>
            <person name="Phillippy A.M."/>
            <person name="Rohrer G.A."/>
            <person name="Rosen B.D."/>
            <person name="Rund L.A."/>
            <person name="Sargent C.A."/>
            <person name="Schook L.B."/>
            <person name="Schroeder S.G."/>
            <person name="Schwartz A.S."/>
            <person name="Skinner B.M."/>
            <person name="Talbot R."/>
            <person name="Tseng E."/>
            <person name="Tuggle C.K."/>
            <person name="Watson M."/>
            <person name="Smith T.P.L."/>
            <person name="Archibald A.L."/>
        </authorList>
    </citation>
    <scope>NUCLEOTIDE SEQUENCE [LARGE SCALE GENOMIC DNA]</scope>
    <source>
        <strain evidence="1">Duroc</strain>
    </source>
</reference>
<reference evidence="1" key="3">
    <citation type="submission" date="2025-09" db="UniProtKB">
        <authorList>
            <consortium name="Ensembl"/>
        </authorList>
    </citation>
    <scope>IDENTIFICATION</scope>
</reference>
<name>A0A8W4FKR1_PIG</name>